<proteinExistence type="predicted"/>
<reference evidence="1 2" key="1">
    <citation type="submission" date="2018-04" db="EMBL/GenBank/DDBJ databases">
        <title>The genome of golden apple snail Pomacea canaliculata provides insight into stress tolerance and invasive adaptation.</title>
        <authorList>
            <person name="Liu C."/>
            <person name="Liu B."/>
            <person name="Ren Y."/>
            <person name="Zhang Y."/>
            <person name="Wang H."/>
            <person name="Li S."/>
            <person name="Jiang F."/>
            <person name="Yin L."/>
            <person name="Zhang G."/>
            <person name="Qian W."/>
            <person name="Fan W."/>
        </authorList>
    </citation>
    <scope>NUCLEOTIDE SEQUENCE [LARGE SCALE GENOMIC DNA]</scope>
    <source>
        <strain evidence="1">SZHN2017</strain>
        <tissue evidence="1">Muscle</tissue>
    </source>
</reference>
<accession>A0A2T7PR30</accession>
<comment type="caution">
    <text evidence="1">The sequence shown here is derived from an EMBL/GenBank/DDBJ whole genome shotgun (WGS) entry which is preliminary data.</text>
</comment>
<keyword evidence="2" id="KW-1185">Reference proteome</keyword>
<sequence>MASSQGPLSANQRPNFEPKRWATVTMEKDVAKEMIHKLRLLGDGLGLLPPEDMGARSRIRNAEGGPDGWLAGCLAGQLRCGSYLSTKKQVQELGSHGYPARGDKVAVSAAGGILPDDPNSVSKTLPTLLLHNRRPCFPNDGALLGRKHKDPVGLGGAN</sequence>
<dbReference type="EMBL" id="PZQS01000002">
    <property type="protein sequence ID" value="PVD35827.1"/>
    <property type="molecule type" value="Genomic_DNA"/>
</dbReference>
<gene>
    <name evidence="1" type="ORF">C0Q70_02796</name>
</gene>
<dbReference type="AlphaFoldDB" id="A0A2T7PR30"/>
<name>A0A2T7PR30_POMCA</name>
<dbReference type="Proteomes" id="UP000245119">
    <property type="component" value="Linkage Group LG2"/>
</dbReference>
<organism evidence="1 2">
    <name type="scientific">Pomacea canaliculata</name>
    <name type="common">Golden apple snail</name>
    <dbReference type="NCBI Taxonomy" id="400727"/>
    <lineage>
        <taxon>Eukaryota</taxon>
        <taxon>Metazoa</taxon>
        <taxon>Spiralia</taxon>
        <taxon>Lophotrochozoa</taxon>
        <taxon>Mollusca</taxon>
        <taxon>Gastropoda</taxon>
        <taxon>Caenogastropoda</taxon>
        <taxon>Architaenioglossa</taxon>
        <taxon>Ampullarioidea</taxon>
        <taxon>Ampullariidae</taxon>
        <taxon>Pomacea</taxon>
    </lineage>
</organism>
<evidence type="ECO:0000313" key="1">
    <source>
        <dbReference type="EMBL" id="PVD35827.1"/>
    </source>
</evidence>
<protein>
    <submittedName>
        <fullName evidence="1">Uncharacterized protein</fullName>
    </submittedName>
</protein>
<evidence type="ECO:0000313" key="2">
    <source>
        <dbReference type="Proteomes" id="UP000245119"/>
    </source>
</evidence>